<sequence length="118" mass="13540">MISTRYLSLTLLYSIARLYSMVLKTDLHVLWSLSDLYWFKSPLLSVILVIFFNSYLDVSVHCIPYLGFHLSIHPSYHLTLNPPITYIHVPAHTEAICLGLAVIPYVYVLSCTYESLCL</sequence>
<gene>
    <name evidence="2" type="primary">orf118</name>
</gene>
<dbReference type="EMBL" id="MN018834">
    <property type="protein sequence ID" value="QDH07302.1"/>
    <property type="molecule type" value="Genomic_DNA"/>
</dbReference>
<keyword evidence="1" id="KW-1133">Transmembrane helix</keyword>
<geneLocation type="mitochondrion" evidence="2"/>
<dbReference type="RefSeq" id="YP_009681253.1">
    <property type="nucleotide sequence ID" value="NC_044121.1"/>
</dbReference>
<accession>A0A513X039</accession>
<organism evidence="2">
    <name type="scientific">Austropuccinia psidii</name>
    <dbReference type="NCBI Taxonomy" id="181123"/>
    <lineage>
        <taxon>Eukaryota</taxon>
        <taxon>Fungi</taxon>
        <taxon>Dikarya</taxon>
        <taxon>Basidiomycota</taxon>
        <taxon>Pucciniomycotina</taxon>
        <taxon>Pucciniomycetes</taxon>
        <taxon>Pucciniales</taxon>
        <taxon>Sphaerophragmiaceae</taxon>
        <taxon>Austropuccinia</taxon>
    </lineage>
</organism>
<evidence type="ECO:0000256" key="1">
    <source>
        <dbReference type="SAM" id="Phobius"/>
    </source>
</evidence>
<protein>
    <submittedName>
        <fullName evidence="2">Uncharacterized protein</fullName>
    </submittedName>
</protein>
<name>A0A513X039_9BASI</name>
<dbReference type="AlphaFoldDB" id="A0A513X039"/>
<keyword evidence="1" id="KW-0472">Membrane</keyword>
<feature type="transmembrane region" description="Helical" evidence="1">
    <location>
        <begin position="36"/>
        <end position="56"/>
    </location>
</feature>
<keyword evidence="1" id="KW-0812">Transmembrane</keyword>
<evidence type="ECO:0000313" key="2">
    <source>
        <dbReference type="EMBL" id="QDH07302.1"/>
    </source>
</evidence>
<keyword evidence="2" id="KW-0496">Mitochondrion</keyword>
<proteinExistence type="predicted"/>
<dbReference type="GeneID" id="41039229"/>
<reference evidence="2" key="1">
    <citation type="journal article" date="2019" name="Fungal Genet. Biol.">
        <title>The unrevealing high variability on non conserved core of Austropuccinia psidii and other rust mitochondrial genomes.</title>
        <authorList>
            <person name="de Almeida J.R."/>
            <person name="Riano Pachon D.M."/>
            <person name="Franceschine L.M."/>
            <person name="Batista dos Santos I."/>
            <person name="da Silva Lopes M."/>
            <person name="Avelino de Andrade P."/>
            <person name="de Barros Monteiro-Vitorello C."/>
            <person name="Labate C.A."/>
            <person name="Quecine M.C."/>
        </authorList>
    </citation>
    <scope>NUCLEOTIDE SEQUENCE</scope>
    <source>
        <strain evidence="2">MF-1</strain>
    </source>
</reference>